<evidence type="ECO:0000256" key="1">
    <source>
        <dbReference type="ARBA" id="ARBA00022729"/>
    </source>
</evidence>
<dbReference type="SMART" id="SM00062">
    <property type="entry name" value="PBPb"/>
    <property type="match status" value="1"/>
</dbReference>
<evidence type="ECO:0000313" key="3">
    <source>
        <dbReference type="EMBL" id="NIA52118.1"/>
    </source>
</evidence>
<proteinExistence type="predicted"/>
<sequence>MIPDSTIRAALAPTGVLRAAINLGNPILAHATADGAAGVSVDLARELARRLGVDLSLVVVDTAARSVDAVVADAADVGFFAIDPARGTEIAFTAPYVLIEGSYLVRDGSPIRANDDVDRAGHRVVVGKGSAYDLYLTRNLQHAEIVRAPSSPAVVATFLDADAAVAAGVRQQLEADARTRPGLRLLDGRFMVIRQAMGVPKRRGEAAAAFVAGFVEAMKAEGVVAAALARHGIEGASIAPAG</sequence>
<dbReference type="Pfam" id="PF00497">
    <property type="entry name" value="SBP_bac_3"/>
    <property type="match status" value="1"/>
</dbReference>
<dbReference type="EMBL" id="JAAQOM010000001">
    <property type="protein sequence ID" value="NIA52118.1"/>
    <property type="molecule type" value="Genomic_DNA"/>
</dbReference>
<dbReference type="SUPFAM" id="SSF53850">
    <property type="entry name" value="Periplasmic binding protein-like II"/>
    <property type="match status" value="1"/>
</dbReference>
<feature type="domain" description="Solute-binding protein family 3/N-terminal" evidence="2">
    <location>
        <begin position="16"/>
        <end position="235"/>
    </location>
</feature>
<protein>
    <submittedName>
        <fullName evidence="3">Transporter substrate-binding domain-containing protein</fullName>
    </submittedName>
</protein>
<dbReference type="PANTHER" id="PTHR35936:SF17">
    <property type="entry name" value="ARGININE-BINDING EXTRACELLULAR PROTEIN ARTP"/>
    <property type="match status" value="1"/>
</dbReference>
<evidence type="ECO:0000313" key="4">
    <source>
        <dbReference type="Proteomes" id="UP000716322"/>
    </source>
</evidence>
<reference evidence="3 4" key="1">
    <citation type="submission" date="2020-03" db="EMBL/GenBank/DDBJ databases">
        <title>Genome sequence of strain Massilia sp. TW-1.</title>
        <authorList>
            <person name="Chaudhary D.K."/>
        </authorList>
    </citation>
    <scope>NUCLEOTIDE SEQUENCE [LARGE SCALE GENOMIC DNA]</scope>
    <source>
        <strain evidence="3 4">TW-1</strain>
    </source>
</reference>
<dbReference type="InterPro" id="IPR001638">
    <property type="entry name" value="Solute-binding_3/MltF_N"/>
</dbReference>
<accession>A0ABX0P4I6</accession>
<dbReference type="Gene3D" id="3.40.190.10">
    <property type="entry name" value="Periplasmic binding protein-like II"/>
    <property type="match status" value="2"/>
</dbReference>
<name>A0ABX0P4I6_9BURK</name>
<dbReference type="Proteomes" id="UP000716322">
    <property type="component" value="Unassembled WGS sequence"/>
</dbReference>
<dbReference type="PANTHER" id="PTHR35936">
    <property type="entry name" value="MEMBRANE-BOUND LYTIC MUREIN TRANSGLYCOSYLASE F"/>
    <property type="match status" value="1"/>
</dbReference>
<keyword evidence="4" id="KW-1185">Reference proteome</keyword>
<gene>
    <name evidence="3" type="ORF">HAV22_00435</name>
</gene>
<keyword evidence="1" id="KW-0732">Signal</keyword>
<organism evidence="3 4">
    <name type="scientific">Telluria antibiotica</name>
    <dbReference type="NCBI Taxonomy" id="2717319"/>
    <lineage>
        <taxon>Bacteria</taxon>
        <taxon>Pseudomonadati</taxon>
        <taxon>Pseudomonadota</taxon>
        <taxon>Betaproteobacteria</taxon>
        <taxon>Burkholderiales</taxon>
        <taxon>Oxalobacteraceae</taxon>
        <taxon>Telluria group</taxon>
        <taxon>Telluria</taxon>
    </lineage>
</organism>
<evidence type="ECO:0000259" key="2">
    <source>
        <dbReference type="SMART" id="SM00062"/>
    </source>
</evidence>
<comment type="caution">
    <text evidence="3">The sequence shown here is derived from an EMBL/GenBank/DDBJ whole genome shotgun (WGS) entry which is preliminary data.</text>
</comment>
<dbReference type="RefSeq" id="WP_166855398.1">
    <property type="nucleotide sequence ID" value="NZ_JAAQOM010000001.1"/>
</dbReference>